<dbReference type="Pfam" id="PF01996">
    <property type="entry name" value="F420_ligase"/>
    <property type="match status" value="1"/>
</dbReference>
<evidence type="ECO:0000313" key="2">
    <source>
        <dbReference type="EMBL" id="HGN37437.1"/>
    </source>
</evidence>
<dbReference type="SUPFAM" id="SSF144010">
    <property type="entry name" value="CofE-like"/>
    <property type="match status" value="1"/>
</dbReference>
<sequence>MQQFVNYLNLRSRYRLCVIRKPCKYWLPGTDVVKEIVKVYGNTIKNNDIIVISDKALSTALGNIYDENVVNVDPMTSMMTFFTSRILWGYLLRKLFTDINTIRIVSETPIDLLAKHKKLALYYGGMRHFLKPLSESGIDATNLPYYYVSIPVKNVAKIIREMKQSIEGKLSANINILVVDTDSCFVPKNIKSLAIATRPSTVKGIIDLGVAAYILGKVFRNLFEKFPTPTAYIGIQLDLYTLLRLARIGEKFRGYGIGRNIIEMVKALGTEHFRSVTWLSLRRVKHYPIIVLRFKKM</sequence>
<name>A0A7J3IA35_9CREN</name>
<dbReference type="AlphaFoldDB" id="A0A7J3IA35"/>
<dbReference type="InterPro" id="IPR002847">
    <property type="entry name" value="F420-0_gamma-glut_ligase-dom"/>
</dbReference>
<accession>A0A7J3IA35</accession>
<reference evidence="2" key="1">
    <citation type="journal article" date="2020" name="mSystems">
        <title>Genome- and Community-Level Interaction Insights into Carbon Utilization and Element Cycling Functions of Hydrothermarchaeota in Hydrothermal Sediment.</title>
        <authorList>
            <person name="Zhou Z."/>
            <person name="Liu Y."/>
            <person name="Xu W."/>
            <person name="Pan J."/>
            <person name="Luo Z.H."/>
            <person name="Li M."/>
        </authorList>
    </citation>
    <scope>NUCLEOTIDE SEQUENCE [LARGE SCALE GENOMIC DNA]</scope>
    <source>
        <strain evidence="2">SpSt-618</strain>
    </source>
</reference>
<dbReference type="EMBL" id="DTAI01000233">
    <property type="protein sequence ID" value="HGN37437.1"/>
    <property type="molecule type" value="Genomic_DNA"/>
</dbReference>
<comment type="caution">
    <text evidence="2">The sequence shown here is derived from an EMBL/GenBank/DDBJ whole genome shotgun (WGS) entry which is preliminary data.</text>
</comment>
<feature type="domain" description="Coenzyme F420:L-glutamate ligase-like" evidence="1">
    <location>
        <begin position="28"/>
        <end position="197"/>
    </location>
</feature>
<gene>
    <name evidence="2" type="ORF">ENT87_07835</name>
</gene>
<organism evidence="2">
    <name type="scientific">Ignisphaera aggregans</name>
    <dbReference type="NCBI Taxonomy" id="334771"/>
    <lineage>
        <taxon>Archaea</taxon>
        <taxon>Thermoproteota</taxon>
        <taxon>Thermoprotei</taxon>
        <taxon>Desulfurococcales</taxon>
        <taxon>Desulfurococcaceae</taxon>
        <taxon>Ignisphaera</taxon>
    </lineage>
</organism>
<protein>
    <recommendedName>
        <fullName evidence="1">Coenzyme F420:L-glutamate ligase-like domain-containing protein</fullName>
    </recommendedName>
</protein>
<proteinExistence type="predicted"/>
<evidence type="ECO:0000259" key="1">
    <source>
        <dbReference type="Pfam" id="PF01996"/>
    </source>
</evidence>